<evidence type="ECO:0000313" key="3">
    <source>
        <dbReference type="Proteomes" id="UP001465755"/>
    </source>
</evidence>
<feature type="region of interest" description="Disordered" evidence="1">
    <location>
        <begin position="126"/>
        <end position="218"/>
    </location>
</feature>
<evidence type="ECO:0000313" key="2">
    <source>
        <dbReference type="EMBL" id="KAK9797825.1"/>
    </source>
</evidence>
<comment type="caution">
    <text evidence="2">The sequence shown here is derived from an EMBL/GenBank/DDBJ whole genome shotgun (WGS) entry which is preliminary data.</text>
</comment>
<proteinExistence type="predicted"/>
<accession>A0AAW1NX02</accession>
<dbReference type="AlphaFoldDB" id="A0AAW1NX02"/>
<gene>
    <name evidence="2" type="ORF">WJX73_003099</name>
</gene>
<feature type="compositionally biased region" description="Low complexity" evidence="1">
    <location>
        <begin position="184"/>
        <end position="200"/>
    </location>
</feature>
<reference evidence="2 3" key="1">
    <citation type="journal article" date="2024" name="Nat. Commun.">
        <title>Phylogenomics reveals the evolutionary origins of lichenization in chlorophyte algae.</title>
        <authorList>
            <person name="Puginier C."/>
            <person name="Libourel C."/>
            <person name="Otte J."/>
            <person name="Skaloud P."/>
            <person name="Haon M."/>
            <person name="Grisel S."/>
            <person name="Petersen M."/>
            <person name="Berrin J.G."/>
            <person name="Delaux P.M."/>
            <person name="Dal Grande F."/>
            <person name="Keller J."/>
        </authorList>
    </citation>
    <scope>NUCLEOTIDE SEQUENCE [LARGE SCALE GENOMIC DNA]</scope>
    <source>
        <strain evidence="2 3">SAG 2036</strain>
    </source>
</reference>
<sequence>MTNQTYLTSAAGDAGAVEEMRGGNVPNLLWQAITFEELRDNTDFQALPPVQELRLAGPEDYRYVRQDSDLWDALHAGVCTTSCLNGALGFFEPQAAKVLHLPRGYASHSPAMSAYHRLRLPVYTPPFHHPDAATDEPIPAAADADDSAPATASLPESSSMARKKRRRRKNDAASQVPTAEQLHIKQAPATASKAAAQAAITRERMRLQSKSRSAANRGEGSVRMAWGSAQEAATLVSLMAAFPSSSLQEGNGLRGAHTLWLVTADLCTQVGLCWLDTNTLPPEWGFPPGTLPPLGPLSTLAADAGSFLQELQPSASHIQQQPEPKPTAMDLHASMGGGVIAEVVEVKNTCPFRLQTRISRKGARQVFVVADRGPRDQVPVQWVAQLQMEMLAAPQKPSSALLVSRSATKGITLFRMVKNEEFQRLMLYFVSRAASGHFDEAQQTAFITDNSTLNARGRPYMTSLSHSWA</sequence>
<evidence type="ECO:0000256" key="1">
    <source>
        <dbReference type="SAM" id="MobiDB-lite"/>
    </source>
</evidence>
<dbReference type="EMBL" id="JALJOQ010000103">
    <property type="protein sequence ID" value="KAK9797825.1"/>
    <property type="molecule type" value="Genomic_DNA"/>
</dbReference>
<name>A0AAW1NX02_9CHLO</name>
<organism evidence="2 3">
    <name type="scientific">Symbiochloris irregularis</name>
    <dbReference type="NCBI Taxonomy" id="706552"/>
    <lineage>
        <taxon>Eukaryota</taxon>
        <taxon>Viridiplantae</taxon>
        <taxon>Chlorophyta</taxon>
        <taxon>core chlorophytes</taxon>
        <taxon>Trebouxiophyceae</taxon>
        <taxon>Trebouxiales</taxon>
        <taxon>Trebouxiaceae</taxon>
        <taxon>Symbiochloris</taxon>
    </lineage>
</organism>
<feature type="compositionally biased region" description="Low complexity" evidence="1">
    <location>
        <begin position="135"/>
        <end position="155"/>
    </location>
</feature>
<keyword evidence="3" id="KW-1185">Reference proteome</keyword>
<dbReference type="Proteomes" id="UP001465755">
    <property type="component" value="Unassembled WGS sequence"/>
</dbReference>
<protein>
    <submittedName>
        <fullName evidence="2">Uncharacterized protein</fullName>
    </submittedName>
</protein>